<gene>
    <name evidence="1" type="ORF">C8F04DRAFT_1080301</name>
</gene>
<evidence type="ECO:0000313" key="1">
    <source>
        <dbReference type="EMBL" id="KAJ7041127.1"/>
    </source>
</evidence>
<organism evidence="1 2">
    <name type="scientific">Mycena alexandri</name>
    <dbReference type="NCBI Taxonomy" id="1745969"/>
    <lineage>
        <taxon>Eukaryota</taxon>
        <taxon>Fungi</taxon>
        <taxon>Dikarya</taxon>
        <taxon>Basidiomycota</taxon>
        <taxon>Agaricomycotina</taxon>
        <taxon>Agaricomycetes</taxon>
        <taxon>Agaricomycetidae</taxon>
        <taxon>Agaricales</taxon>
        <taxon>Marasmiineae</taxon>
        <taxon>Mycenaceae</taxon>
        <taxon>Mycena</taxon>
    </lineage>
</organism>
<protein>
    <submittedName>
        <fullName evidence="1">Uncharacterized protein</fullName>
    </submittedName>
</protein>
<proteinExistence type="predicted"/>
<name>A0AAD6TBX7_9AGAR</name>
<comment type="caution">
    <text evidence="1">The sequence shown here is derived from an EMBL/GenBank/DDBJ whole genome shotgun (WGS) entry which is preliminary data.</text>
</comment>
<dbReference type="EMBL" id="JARJCM010000018">
    <property type="protein sequence ID" value="KAJ7041127.1"/>
    <property type="molecule type" value="Genomic_DNA"/>
</dbReference>
<accession>A0AAD6TBX7</accession>
<keyword evidence="2" id="KW-1185">Reference proteome</keyword>
<evidence type="ECO:0000313" key="2">
    <source>
        <dbReference type="Proteomes" id="UP001218188"/>
    </source>
</evidence>
<reference evidence="1" key="1">
    <citation type="submission" date="2023-03" db="EMBL/GenBank/DDBJ databases">
        <title>Massive genome expansion in bonnet fungi (Mycena s.s.) driven by repeated elements and novel gene families across ecological guilds.</title>
        <authorList>
            <consortium name="Lawrence Berkeley National Laboratory"/>
            <person name="Harder C.B."/>
            <person name="Miyauchi S."/>
            <person name="Viragh M."/>
            <person name="Kuo A."/>
            <person name="Thoen E."/>
            <person name="Andreopoulos B."/>
            <person name="Lu D."/>
            <person name="Skrede I."/>
            <person name="Drula E."/>
            <person name="Henrissat B."/>
            <person name="Morin E."/>
            <person name="Kohler A."/>
            <person name="Barry K."/>
            <person name="LaButti K."/>
            <person name="Morin E."/>
            <person name="Salamov A."/>
            <person name="Lipzen A."/>
            <person name="Mereny Z."/>
            <person name="Hegedus B."/>
            <person name="Baldrian P."/>
            <person name="Stursova M."/>
            <person name="Weitz H."/>
            <person name="Taylor A."/>
            <person name="Grigoriev I.V."/>
            <person name="Nagy L.G."/>
            <person name="Martin F."/>
            <person name="Kauserud H."/>
        </authorList>
    </citation>
    <scope>NUCLEOTIDE SEQUENCE</scope>
    <source>
        <strain evidence="1">CBHHK200</strain>
    </source>
</reference>
<dbReference type="AlphaFoldDB" id="A0AAD6TBX7"/>
<sequence>MPVTSLTTLLLDLVSNRHSTALLPCWTSQDRCGAGIWSTHRPPCSGGLARRIRFRVLGVRIRRTRGYWCCRSGAASTLCGHRVLPWRVIFLRAV</sequence>
<dbReference type="Proteomes" id="UP001218188">
    <property type="component" value="Unassembled WGS sequence"/>
</dbReference>